<sequence>MFSFLIQNAHLCDFNHKILLPIIQHINNKTNNHLSNS</sequence>
<name>A0A0U1QW31_YERP3</name>
<organism evidence="1 2">
    <name type="scientific">Yersinia pseudotuberculosis serotype O:1b (strain IP 31758)</name>
    <dbReference type="NCBI Taxonomy" id="349747"/>
    <lineage>
        <taxon>Bacteria</taxon>
        <taxon>Pseudomonadati</taxon>
        <taxon>Pseudomonadota</taxon>
        <taxon>Gammaproteobacteria</taxon>
        <taxon>Enterobacterales</taxon>
        <taxon>Yersiniaceae</taxon>
        <taxon>Yersinia</taxon>
    </lineage>
</organism>
<evidence type="ECO:0000313" key="2">
    <source>
        <dbReference type="Proteomes" id="UP000002412"/>
    </source>
</evidence>
<dbReference type="AlphaFoldDB" id="A0A0U1QW31"/>
<gene>
    <name evidence="1" type="ordered locus">YpsIP31758_2573</name>
</gene>
<accession>A0A0U1QW31</accession>
<evidence type="ECO:0000313" key="1">
    <source>
        <dbReference type="EMBL" id="ABS46753.1"/>
    </source>
</evidence>
<dbReference type="KEGG" id="ypi:YpsIP31758_2573"/>
<protein>
    <submittedName>
        <fullName evidence="1">Uncharacterized protein</fullName>
    </submittedName>
</protein>
<dbReference type="Proteomes" id="UP000002412">
    <property type="component" value="Chromosome"/>
</dbReference>
<proteinExistence type="predicted"/>
<reference evidence="1 2" key="1">
    <citation type="journal article" date="2007" name="PLoS Genet.">
        <title>The complete genome sequence of Yersinia pseudotuberculosis IP31758, the causative agent of Far East scarlet-like fever.</title>
        <authorList>
            <person name="Eppinger M."/>
            <person name="Rosovitz M.J."/>
            <person name="Fricke W.F."/>
            <person name="Rasko D.A."/>
            <person name="Kokorina G."/>
            <person name="Fayolle C."/>
            <person name="Lindler L.E."/>
            <person name="Carniel E."/>
            <person name="Ravel J."/>
        </authorList>
    </citation>
    <scope>NUCLEOTIDE SEQUENCE [LARGE SCALE GENOMIC DNA]</scope>
    <source>
        <strain evidence="1 2">IP 31758</strain>
    </source>
</reference>
<dbReference type="EMBL" id="CP000720">
    <property type="protein sequence ID" value="ABS46753.1"/>
    <property type="molecule type" value="Genomic_DNA"/>
</dbReference>
<dbReference type="HOGENOM" id="CLU_3350720_0_0_6"/>